<dbReference type="eggNOG" id="COG0667">
    <property type="taxonomic scope" value="Bacteria"/>
</dbReference>
<evidence type="ECO:0000313" key="1">
    <source>
        <dbReference type="EMBL" id="ACG79484.1"/>
    </source>
</evidence>
<sequence>MLKPAGPFARGARGLQQRINRAIPEKAHAAVTEVMRQLTRTILVGSDLASGPPLRDAGLAERDRRALKTIHDYRRIAAVEGGVAGAGGFWLAVADFPALLMIKIRLLFDLAGVYGRDGEAFAERLYILHLFQLAFSSAEHRGRVFQGLEDWDGREHPADFQHFDWRSFQQEYRDYIDLAKLAQLVPVIGAPVGAVVNWRLLDRLGETAMNGYRMRWLARQD</sequence>
<proteinExistence type="predicted"/>
<dbReference type="Pfam" id="PF12787">
    <property type="entry name" value="EcsC"/>
    <property type="match status" value="1"/>
</dbReference>
<evidence type="ECO:0000313" key="2">
    <source>
        <dbReference type="Proteomes" id="UP000001868"/>
    </source>
</evidence>
<dbReference type="KEGG" id="pzu:PHZ_c3075"/>
<dbReference type="InterPro" id="IPR024787">
    <property type="entry name" value="EcsC"/>
</dbReference>
<protein>
    <recommendedName>
        <fullName evidence="3">ABC transporter-associated protein EcsC</fullName>
    </recommendedName>
</protein>
<dbReference type="PANTHER" id="PTHR41260:SF1">
    <property type="entry name" value="PROTEIN ECSC"/>
    <property type="match status" value="1"/>
</dbReference>
<dbReference type="Proteomes" id="UP000001868">
    <property type="component" value="Chromosome"/>
</dbReference>
<dbReference type="HOGENOM" id="CLU_080978_0_0_5"/>
<accession>B4R9Y0</accession>
<organism evidence="1 2">
    <name type="scientific">Phenylobacterium zucineum (strain HLK1)</name>
    <dbReference type="NCBI Taxonomy" id="450851"/>
    <lineage>
        <taxon>Bacteria</taxon>
        <taxon>Pseudomonadati</taxon>
        <taxon>Pseudomonadota</taxon>
        <taxon>Alphaproteobacteria</taxon>
        <taxon>Caulobacterales</taxon>
        <taxon>Caulobacteraceae</taxon>
        <taxon>Phenylobacterium</taxon>
    </lineage>
</organism>
<keyword evidence="2" id="KW-1185">Reference proteome</keyword>
<name>B4R9Y0_PHEZH</name>
<dbReference type="EMBL" id="CP000747">
    <property type="protein sequence ID" value="ACG79484.1"/>
    <property type="molecule type" value="Genomic_DNA"/>
</dbReference>
<evidence type="ECO:0008006" key="3">
    <source>
        <dbReference type="Google" id="ProtNLM"/>
    </source>
</evidence>
<reference evidence="1 2" key="1">
    <citation type="journal article" date="2008" name="BMC Genomics">
        <title>Complete genome of Phenylobacterium zucineum - a novel facultative intracellular bacterium isolated from human erythroleukemia cell line K562.</title>
        <authorList>
            <person name="Luo Y."/>
            <person name="Xu X."/>
            <person name="Ding Z."/>
            <person name="Liu Z."/>
            <person name="Zhang B."/>
            <person name="Yan Z."/>
            <person name="Sun J."/>
            <person name="Hu S."/>
            <person name="Hu X."/>
        </authorList>
    </citation>
    <scope>NUCLEOTIDE SEQUENCE [LARGE SCALE GENOMIC DNA]</scope>
    <source>
        <strain evidence="1 2">HLK1</strain>
    </source>
</reference>
<dbReference type="PANTHER" id="PTHR41260">
    <property type="entry name" value="PROTEIN ECSC"/>
    <property type="match status" value="1"/>
</dbReference>
<dbReference type="AlphaFoldDB" id="B4R9Y0"/>
<dbReference type="STRING" id="450851.PHZ_c3075"/>
<gene>
    <name evidence="1" type="ordered locus">PHZ_c3075</name>
</gene>